<dbReference type="AlphaFoldDB" id="A0A5B7J8I5"/>
<accession>A0A5B7J8I5</accession>
<proteinExistence type="predicted"/>
<keyword evidence="3" id="KW-1185">Reference proteome</keyword>
<name>A0A5B7J8I5_PORTR</name>
<feature type="region of interest" description="Disordered" evidence="1">
    <location>
        <begin position="25"/>
        <end position="59"/>
    </location>
</feature>
<dbReference type="EMBL" id="VSRR010091457">
    <property type="protein sequence ID" value="MPC92492.1"/>
    <property type="molecule type" value="Genomic_DNA"/>
</dbReference>
<protein>
    <submittedName>
        <fullName evidence="2">Uncharacterized protein</fullName>
    </submittedName>
</protein>
<evidence type="ECO:0000313" key="2">
    <source>
        <dbReference type="EMBL" id="MPC92492.1"/>
    </source>
</evidence>
<organism evidence="2 3">
    <name type="scientific">Portunus trituberculatus</name>
    <name type="common">Swimming crab</name>
    <name type="synonym">Neptunus trituberculatus</name>
    <dbReference type="NCBI Taxonomy" id="210409"/>
    <lineage>
        <taxon>Eukaryota</taxon>
        <taxon>Metazoa</taxon>
        <taxon>Ecdysozoa</taxon>
        <taxon>Arthropoda</taxon>
        <taxon>Crustacea</taxon>
        <taxon>Multicrustacea</taxon>
        <taxon>Malacostraca</taxon>
        <taxon>Eumalacostraca</taxon>
        <taxon>Eucarida</taxon>
        <taxon>Decapoda</taxon>
        <taxon>Pleocyemata</taxon>
        <taxon>Brachyura</taxon>
        <taxon>Eubrachyura</taxon>
        <taxon>Portunoidea</taxon>
        <taxon>Portunidae</taxon>
        <taxon>Portuninae</taxon>
        <taxon>Portunus</taxon>
    </lineage>
</organism>
<evidence type="ECO:0000313" key="3">
    <source>
        <dbReference type="Proteomes" id="UP000324222"/>
    </source>
</evidence>
<dbReference type="OrthoDB" id="3437960at2759"/>
<sequence length="121" mass="13604">MREVSVKLSRPSLLTINTLWAGQEAWEEDQKGGRDRKGTGDMIDEENGGGRREGRGTRNTWGSYDALRENVSSLPAAIKRSAPLRECNWVRFLRVESQYSAEVNLVATLTPHNTIVFTVIK</sequence>
<reference evidence="2 3" key="1">
    <citation type="submission" date="2019-05" db="EMBL/GenBank/DDBJ databases">
        <title>Another draft genome of Portunus trituberculatus and its Hox gene families provides insights of decapod evolution.</title>
        <authorList>
            <person name="Jeong J.-H."/>
            <person name="Song I."/>
            <person name="Kim S."/>
            <person name="Choi T."/>
            <person name="Kim D."/>
            <person name="Ryu S."/>
            <person name="Kim W."/>
        </authorList>
    </citation>
    <scope>NUCLEOTIDE SEQUENCE [LARGE SCALE GENOMIC DNA]</scope>
    <source>
        <tissue evidence="2">Muscle</tissue>
    </source>
</reference>
<comment type="caution">
    <text evidence="2">The sequence shown here is derived from an EMBL/GenBank/DDBJ whole genome shotgun (WGS) entry which is preliminary data.</text>
</comment>
<evidence type="ECO:0000256" key="1">
    <source>
        <dbReference type="SAM" id="MobiDB-lite"/>
    </source>
</evidence>
<dbReference type="Proteomes" id="UP000324222">
    <property type="component" value="Unassembled WGS sequence"/>
</dbReference>
<gene>
    <name evidence="2" type="ORF">E2C01_087583</name>
</gene>
<feature type="compositionally biased region" description="Basic and acidic residues" evidence="1">
    <location>
        <begin position="28"/>
        <end position="39"/>
    </location>
</feature>